<evidence type="ECO:0000256" key="9">
    <source>
        <dbReference type="SAM" id="MobiDB-lite"/>
    </source>
</evidence>
<dbReference type="Gene3D" id="1.20.58.1970">
    <property type="match status" value="1"/>
</dbReference>
<keyword evidence="12" id="KW-1185">Reference proteome</keyword>
<dbReference type="PANTHER" id="PTHR24016:SF0">
    <property type="entry name" value="CONSERVED OLIGOMERIC GOLGI COMPLEX SUBUNIT 4"/>
    <property type="match status" value="1"/>
</dbReference>
<evidence type="ECO:0000256" key="5">
    <source>
        <dbReference type="ARBA" id="ARBA00022927"/>
    </source>
</evidence>
<organism evidence="11 12">
    <name type="scientific">Paramarasmius palmivorus</name>
    <dbReference type="NCBI Taxonomy" id="297713"/>
    <lineage>
        <taxon>Eukaryota</taxon>
        <taxon>Fungi</taxon>
        <taxon>Dikarya</taxon>
        <taxon>Basidiomycota</taxon>
        <taxon>Agaricomycotina</taxon>
        <taxon>Agaricomycetes</taxon>
        <taxon>Agaricomycetidae</taxon>
        <taxon>Agaricales</taxon>
        <taxon>Marasmiineae</taxon>
        <taxon>Marasmiaceae</taxon>
        <taxon>Paramarasmius</taxon>
    </lineage>
</organism>
<feature type="domain" description="COG4 transport protein middle alpha-helical bundle" evidence="10">
    <location>
        <begin position="170"/>
        <end position="476"/>
    </location>
</feature>
<dbReference type="PANTHER" id="PTHR24016">
    <property type="entry name" value="CONSERVED OLIGOMERIC GOLGI COMPLEX SUBUNIT 4"/>
    <property type="match status" value="1"/>
</dbReference>
<dbReference type="GO" id="GO:0000139">
    <property type="term" value="C:Golgi membrane"/>
    <property type="evidence" value="ECO:0007669"/>
    <property type="project" value="UniProtKB-SubCell"/>
</dbReference>
<keyword evidence="6" id="KW-0333">Golgi apparatus</keyword>
<proteinExistence type="inferred from homology"/>
<gene>
    <name evidence="11" type="primary">COG4</name>
    <name evidence="11" type="ORF">VNI00_008327</name>
</gene>
<keyword evidence="7" id="KW-0472">Membrane</keyword>
<reference evidence="11 12" key="1">
    <citation type="submission" date="2024-01" db="EMBL/GenBank/DDBJ databases">
        <title>A draft genome for a cacao thread blight-causing isolate of Paramarasmius palmivorus.</title>
        <authorList>
            <person name="Baruah I.K."/>
            <person name="Bukari Y."/>
            <person name="Amoako-Attah I."/>
            <person name="Meinhardt L.W."/>
            <person name="Bailey B.A."/>
            <person name="Cohen S.P."/>
        </authorList>
    </citation>
    <scope>NUCLEOTIDE SEQUENCE [LARGE SCALE GENOMIC DNA]</scope>
    <source>
        <strain evidence="11 12">GH-12</strain>
    </source>
</reference>
<dbReference type="Proteomes" id="UP001383192">
    <property type="component" value="Unassembled WGS sequence"/>
</dbReference>
<evidence type="ECO:0000256" key="7">
    <source>
        <dbReference type="ARBA" id="ARBA00023136"/>
    </source>
</evidence>
<evidence type="ECO:0000259" key="10">
    <source>
        <dbReference type="SMART" id="SM00762"/>
    </source>
</evidence>
<dbReference type="Pfam" id="PF20663">
    <property type="entry name" value="COG4_N"/>
    <property type="match status" value="1"/>
</dbReference>
<dbReference type="Pfam" id="PF08318">
    <property type="entry name" value="COG4_m"/>
    <property type="match status" value="1"/>
</dbReference>
<evidence type="ECO:0000256" key="8">
    <source>
        <dbReference type="ARBA" id="ARBA00031340"/>
    </source>
</evidence>
<keyword evidence="5" id="KW-0653">Protein transport</keyword>
<sequence>MSTTPSLTLQDPRKLTSLPQILSSLSAYQSEEVELSNSLSELLSEREPISQSLDRLQALVPHLDSLSKDAAGLSTKVSATAQTAERVSGRVQSLDEEMKRIREATDRVGQVIDLKSSLADLKLSMESHDWESATRHCARAMSLPSHIISGRFAEIAVPTSESHLPPVQTLQAAREELLQIFLRNFEQASQAKDAAATSRFFKLFPAIGWEQEGLEAYASFVVDLVRVRAPVSAKSSSPLYFITTLTALFESVAMIVDQHQPVVEKYYGTGKMKQVVERLLQECDRVVKSALERWEEERSMTRKLSEIQTSQPRRQNPSISVAAEDEVDPREIDKLLVEISGMVGRWSLFKRFLLDNQDPPTDENAEDTTSSAVVELTPLESTTSQKLLEDILSKYYIPMELWYIRTIIDQAHRLSTPDLTQSAVTTTTPDDVFYVLKIVLTRLYSTGSLPAVERLMDQLRRVIDEDYIDVLRKRLQEVYRNTPPGQSRNEKIDRDNRNAYITILNDLDVSSSHLERLCRDLSSNGPINQFFMALQQEAAKAQLVSLSGLTTKFKSTVRVGVEQLFNQLVRPKLKTFVSEIYKDVTYVLDDEAYSNAEYQDLVRKRFIKKWEQLTDGYKDTLSDANYRIFFGLLLDTLLRPWEKFMLGFKFTELGAIRFDRDLRSIMTYLSPHNVFGDTREKFVRFQQMSTLLNLDNEEDVDEFYNGSGISWKLTLQEARTIVALKV</sequence>
<comment type="caution">
    <text evidence="11">The sequence shown here is derived from an EMBL/GenBank/DDBJ whole genome shotgun (WGS) entry which is preliminary data.</text>
</comment>
<dbReference type="InterPro" id="IPR048680">
    <property type="entry name" value="COG4_N"/>
</dbReference>
<evidence type="ECO:0000256" key="2">
    <source>
        <dbReference type="ARBA" id="ARBA00009215"/>
    </source>
</evidence>
<keyword evidence="4" id="KW-0813">Transport</keyword>
<evidence type="ECO:0000256" key="4">
    <source>
        <dbReference type="ARBA" id="ARBA00022448"/>
    </source>
</evidence>
<evidence type="ECO:0000256" key="3">
    <source>
        <dbReference type="ARBA" id="ARBA00020975"/>
    </source>
</evidence>
<dbReference type="AlphaFoldDB" id="A0AAW0CXH7"/>
<feature type="region of interest" description="Disordered" evidence="9">
    <location>
        <begin position="301"/>
        <end position="324"/>
    </location>
</feature>
<accession>A0AAW0CXH7</accession>
<dbReference type="GO" id="GO:0015031">
    <property type="term" value="P:protein transport"/>
    <property type="evidence" value="ECO:0007669"/>
    <property type="project" value="UniProtKB-KW"/>
</dbReference>
<comment type="subcellular location">
    <subcellularLocation>
        <location evidence="1">Golgi apparatus membrane</location>
        <topology evidence="1">Peripheral membrane protein</topology>
    </subcellularLocation>
</comment>
<dbReference type="Gene3D" id="1.10.287.1060">
    <property type="entry name" value="ESAT-6-like"/>
    <property type="match status" value="1"/>
</dbReference>
<evidence type="ECO:0000256" key="1">
    <source>
        <dbReference type="ARBA" id="ARBA00004395"/>
    </source>
</evidence>
<dbReference type="Pfam" id="PF20662">
    <property type="entry name" value="COG4_C"/>
    <property type="match status" value="1"/>
</dbReference>
<evidence type="ECO:0000313" key="12">
    <source>
        <dbReference type="Proteomes" id="UP001383192"/>
    </source>
</evidence>
<evidence type="ECO:0000256" key="6">
    <source>
        <dbReference type="ARBA" id="ARBA00023034"/>
    </source>
</evidence>
<comment type="similarity">
    <text evidence="2">Belongs to the COG4 family.</text>
</comment>
<dbReference type="InterPro" id="IPR013167">
    <property type="entry name" value="COG4_M"/>
</dbReference>
<dbReference type="SMART" id="SM00762">
    <property type="entry name" value="Cog4"/>
    <property type="match status" value="1"/>
</dbReference>
<dbReference type="InterPro" id="IPR048684">
    <property type="entry name" value="COG4_C"/>
</dbReference>
<dbReference type="EMBL" id="JAYKXP010000028">
    <property type="protein sequence ID" value="KAK7043715.1"/>
    <property type="molecule type" value="Genomic_DNA"/>
</dbReference>
<evidence type="ECO:0000313" key="11">
    <source>
        <dbReference type="EMBL" id="KAK7043715.1"/>
    </source>
</evidence>
<dbReference type="InterPro" id="IPR048682">
    <property type="entry name" value="COG4"/>
</dbReference>
<protein>
    <recommendedName>
        <fullName evidence="3">Conserved oligomeric Golgi complex subunit 4</fullName>
    </recommendedName>
    <alternativeName>
        <fullName evidence="8">Component of oligomeric Golgi complex 4</fullName>
    </alternativeName>
</protein>
<feature type="compositionally biased region" description="Polar residues" evidence="9">
    <location>
        <begin position="306"/>
        <end position="319"/>
    </location>
</feature>
<name>A0AAW0CXH7_9AGAR</name>